<dbReference type="GO" id="GO:0016491">
    <property type="term" value="F:oxidoreductase activity"/>
    <property type="evidence" value="ECO:0007669"/>
    <property type="project" value="UniProtKB-KW"/>
</dbReference>
<dbReference type="Pfam" id="PF00106">
    <property type="entry name" value="adh_short"/>
    <property type="match status" value="1"/>
</dbReference>
<evidence type="ECO:0008006" key="6">
    <source>
        <dbReference type="Google" id="ProtNLM"/>
    </source>
</evidence>
<dbReference type="PRINTS" id="PR00080">
    <property type="entry name" value="SDRFAMILY"/>
</dbReference>
<gene>
    <name evidence="4" type="ORF">N0V89_010569</name>
</gene>
<dbReference type="PANTHER" id="PTHR43639">
    <property type="entry name" value="OXIDOREDUCTASE, SHORT-CHAIN DEHYDROGENASE/REDUCTASE FAMILY (AFU_ORTHOLOGUE AFUA_5G02870)"/>
    <property type="match status" value="1"/>
</dbReference>
<dbReference type="GeneID" id="80914099"/>
<proteinExistence type="inferred from homology"/>
<reference evidence="4" key="1">
    <citation type="submission" date="2022-10" db="EMBL/GenBank/DDBJ databases">
        <title>Tapping the CABI collections for fungal endophytes: first genome assemblies for Collariella, Neodidymelliopsis, Ascochyta clinopodiicola, Didymella pomorum, Didymosphaeria variabile, Neocosmospora piperis and Neocucurbitaria cava.</title>
        <authorList>
            <person name="Hill R."/>
        </authorList>
    </citation>
    <scope>NUCLEOTIDE SEQUENCE</scope>
    <source>
        <strain evidence="4">IMI 356815</strain>
    </source>
</reference>
<dbReference type="EMBL" id="JAPEUX010000008">
    <property type="protein sequence ID" value="KAJ4346638.1"/>
    <property type="molecule type" value="Genomic_DNA"/>
</dbReference>
<name>A0A9W8XBV0_9PLEO</name>
<comment type="caution">
    <text evidence="4">The sequence shown here is derived from an EMBL/GenBank/DDBJ whole genome shotgun (WGS) entry which is preliminary data.</text>
</comment>
<evidence type="ECO:0000313" key="5">
    <source>
        <dbReference type="Proteomes" id="UP001140513"/>
    </source>
</evidence>
<evidence type="ECO:0000256" key="3">
    <source>
        <dbReference type="RuleBase" id="RU000363"/>
    </source>
</evidence>
<dbReference type="PANTHER" id="PTHR43639:SF1">
    <property type="entry name" value="SHORT-CHAIN DEHYDROGENASE_REDUCTASE FAMILY PROTEIN"/>
    <property type="match status" value="1"/>
</dbReference>
<organism evidence="4 5">
    <name type="scientific">Didymosphaeria variabile</name>
    <dbReference type="NCBI Taxonomy" id="1932322"/>
    <lineage>
        <taxon>Eukaryota</taxon>
        <taxon>Fungi</taxon>
        <taxon>Dikarya</taxon>
        <taxon>Ascomycota</taxon>
        <taxon>Pezizomycotina</taxon>
        <taxon>Dothideomycetes</taxon>
        <taxon>Pleosporomycetidae</taxon>
        <taxon>Pleosporales</taxon>
        <taxon>Massarineae</taxon>
        <taxon>Didymosphaeriaceae</taxon>
        <taxon>Didymosphaeria</taxon>
    </lineage>
</organism>
<dbReference type="SUPFAM" id="SSF51735">
    <property type="entry name" value="NAD(P)-binding Rossmann-fold domains"/>
    <property type="match status" value="1"/>
</dbReference>
<dbReference type="Gene3D" id="3.40.50.720">
    <property type="entry name" value="NAD(P)-binding Rossmann-like Domain"/>
    <property type="match status" value="1"/>
</dbReference>
<evidence type="ECO:0000313" key="4">
    <source>
        <dbReference type="EMBL" id="KAJ4346638.1"/>
    </source>
</evidence>
<dbReference type="AlphaFoldDB" id="A0A9W8XBV0"/>
<evidence type="ECO:0000256" key="2">
    <source>
        <dbReference type="ARBA" id="ARBA00023002"/>
    </source>
</evidence>
<accession>A0A9W8XBV0</accession>
<dbReference type="RefSeq" id="XP_056066438.1">
    <property type="nucleotide sequence ID" value="XM_056219311.1"/>
</dbReference>
<comment type="similarity">
    <text evidence="1 3">Belongs to the short-chain dehydrogenases/reductases (SDR) family.</text>
</comment>
<keyword evidence="5" id="KW-1185">Reference proteome</keyword>
<sequence>MKVDEDNPDGFQWDCRFLDKQLMSLHVKTWYRNADKIDIGLGAALAQHLAGKGANVVINYTSDNSTAAAKTLATDIESKHGVQTVLAQCDITTPDGPGQLVEIAKSTFTKDGKFQIDILINNAGVVNPAPMGSVTYEEFDKTFQLNARAPLFVIQAAMPYLPKDRSGRIVNVSSITTSMGFWWQSCYAGTKGALEAMVRMDHDESIPANRTSQLQTRVWARELAEQATVNSINPGAMMTGMYTGLPQEMLEKVWSLNYMAPLAKPREGIDSPEIVEAAKGLGGRPAYLEEVSGIVSLLCSPESGWITGQVIGANGGGVMTKG</sequence>
<keyword evidence="2" id="KW-0560">Oxidoreductase</keyword>
<dbReference type="InterPro" id="IPR002347">
    <property type="entry name" value="SDR_fam"/>
</dbReference>
<dbReference type="OrthoDB" id="47007at2759"/>
<dbReference type="PRINTS" id="PR00081">
    <property type="entry name" value="GDHRDH"/>
</dbReference>
<evidence type="ECO:0000256" key="1">
    <source>
        <dbReference type="ARBA" id="ARBA00006484"/>
    </source>
</evidence>
<protein>
    <recommendedName>
        <fullName evidence="6">NAD(P)-binding protein</fullName>
    </recommendedName>
</protein>
<dbReference type="InterPro" id="IPR036291">
    <property type="entry name" value="NAD(P)-bd_dom_sf"/>
</dbReference>
<dbReference type="Proteomes" id="UP001140513">
    <property type="component" value="Unassembled WGS sequence"/>
</dbReference>